<accession>A0ABS6EIU0</accession>
<dbReference type="RefSeq" id="WP_216439692.1">
    <property type="nucleotide sequence ID" value="NZ_JAHLQF010000003.1"/>
</dbReference>
<comment type="caution">
    <text evidence="2">The sequence shown here is derived from an EMBL/GenBank/DDBJ whole genome shotgun (WGS) entry which is preliminary data.</text>
</comment>
<feature type="transmembrane region" description="Helical" evidence="1">
    <location>
        <begin position="101"/>
        <end position="122"/>
    </location>
</feature>
<proteinExistence type="predicted"/>
<protein>
    <recommendedName>
        <fullName evidence="4">ABC-2 family transporter protein</fullName>
    </recommendedName>
</protein>
<keyword evidence="1" id="KW-0472">Membrane</keyword>
<organism evidence="2 3">
    <name type="scientific">Clostridium mobile</name>
    <dbReference type="NCBI Taxonomy" id="2841512"/>
    <lineage>
        <taxon>Bacteria</taxon>
        <taxon>Bacillati</taxon>
        <taxon>Bacillota</taxon>
        <taxon>Clostridia</taxon>
        <taxon>Eubacteriales</taxon>
        <taxon>Clostridiaceae</taxon>
        <taxon>Clostridium</taxon>
    </lineage>
</organism>
<evidence type="ECO:0000313" key="3">
    <source>
        <dbReference type="Proteomes" id="UP000726170"/>
    </source>
</evidence>
<evidence type="ECO:0000256" key="1">
    <source>
        <dbReference type="SAM" id="Phobius"/>
    </source>
</evidence>
<dbReference type="Proteomes" id="UP000726170">
    <property type="component" value="Unassembled WGS sequence"/>
</dbReference>
<gene>
    <name evidence="2" type="ORF">KQI86_12325</name>
</gene>
<evidence type="ECO:0008006" key="4">
    <source>
        <dbReference type="Google" id="ProtNLM"/>
    </source>
</evidence>
<feature type="transmembrane region" description="Helical" evidence="1">
    <location>
        <begin position="12"/>
        <end position="31"/>
    </location>
</feature>
<name>A0ABS6EIU0_9CLOT</name>
<feature type="transmembrane region" description="Helical" evidence="1">
    <location>
        <begin position="184"/>
        <end position="200"/>
    </location>
</feature>
<feature type="transmembrane region" description="Helical" evidence="1">
    <location>
        <begin position="43"/>
        <end position="70"/>
    </location>
</feature>
<reference evidence="2 3" key="1">
    <citation type="submission" date="2021-06" db="EMBL/GenBank/DDBJ databases">
        <authorList>
            <person name="Sun Q."/>
            <person name="Li D."/>
        </authorList>
    </citation>
    <scope>NUCLEOTIDE SEQUENCE [LARGE SCALE GENOMIC DNA]</scope>
    <source>
        <strain evidence="2 3">MSJ-11</strain>
    </source>
</reference>
<keyword evidence="3" id="KW-1185">Reference proteome</keyword>
<sequence length="258" mass="29595">MNTLVMDIRRSFLSIGFITSVIGTCFIYFLGDWIDILWGRSDVLTYFFISISIGRVIQFTILLSALPYTISFCTDWNSKYIRPCIMRTGVNKYGWSKVVSCYLSGTMSIALGSWLFIILLMFKFPLVSTSSQYYEACKNTMFGQFLIDGRHILYFAFRIHLIVMACGFFSVVGLYISTYLPNKFVALTSPFIVYYFLSQLGHELDLPWYLCVDLIIKGNFQLGGDFINIIYSTLLFAILTIFTGFLFVKGVRRRVSNG</sequence>
<dbReference type="EMBL" id="JAHLQF010000003">
    <property type="protein sequence ID" value="MBU5485121.1"/>
    <property type="molecule type" value="Genomic_DNA"/>
</dbReference>
<keyword evidence="1" id="KW-0812">Transmembrane</keyword>
<feature type="transmembrane region" description="Helical" evidence="1">
    <location>
        <begin position="229"/>
        <end position="248"/>
    </location>
</feature>
<keyword evidence="1" id="KW-1133">Transmembrane helix</keyword>
<evidence type="ECO:0000313" key="2">
    <source>
        <dbReference type="EMBL" id="MBU5485121.1"/>
    </source>
</evidence>
<feature type="transmembrane region" description="Helical" evidence="1">
    <location>
        <begin position="152"/>
        <end position="177"/>
    </location>
</feature>